<feature type="compositionally biased region" description="Basic residues" evidence="7">
    <location>
        <begin position="2620"/>
        <end position="2630"/>
    </location>
</feature>
<feature type="region of interest" description="Disordered" evidence="7">
    <location>
        <begin position="2212"/>
        <end position="2239"/>
    </location>
</feature>
<feature type="region of interest" description="Disordered" evidence="7">
    <location>
        <begin position="1331"/>
        <end position="1354"/>
    </location>
</feature>
<feature type="compositionally biased region" description="Basic and acidic residues" evidence="7">
    <location>
        <begin position="2107"/>
        <end position="2119"/>
    </location>
</feature>
<dbReference type="PANTHER" id="PTHR24198:SF165">
    <property type="entry name" value="ANKYRIN REPEAT-CONTAINING PROTEIN-RELATED"/>
    <property type="match status" value="1"/>
</dbReference>
<dbReference type="InterPro" id="IPR012337">
    <property type="entry name" value="RNaseH-like_sf"/>
</dbReference>
<evidence type="ECO:0000256" key="7">
    <source>
        <dbReference type="SAM" id="MobiDB-lite"/>
    </source>
</evidence>
<feature type="compositionally biased region" description="Basic residues" evidence="7">
    <location>
        <begin position="1553"/>
        <end position="1564"/>
    </location>
</feature>
<feature type="region of interest" description="Disordered" evidence="7">
    <location>
        <begin position="2458"/>
        <end position="2505"/>
    </location>
</feature>
<dbReference type="InterPro" id="IPR036736">
    <property type="entry name" value="ACP-like_sf"/>
</dbReference>
<evidence type="ECO:0000256" key="5">
    <source>
        <dbReference type="PROSITE-ProRule" id="PRU00023"/>
    </source>
</evidence>
<dbReference type="GO" id="GO:0003676">
    <property type="term" value="F:nucleic acid binding"/>
    <property type="evidence" value="ECO:0007669"/>
    <property type="project" value="InterPro"/>
</dbReference>
<evidence type="ECO:0000313" key="12">
    <source>
        <dbReference type="EMBL" id="OLP84625.1"/>
    </source>
</evidence>
<feature type="region of interest" description="Disordered" evidence="7">
    <location>
        <begin position="2602"/>
        <end position="2632"/>
    </location>
</feature>
<dbReference type="PROSITE" id="PS50297">
    <property type="entry name" value="ANK_REP_REGION"/>
    <property type="match status" value="3"/>
</dbReference>
<dbReference type="Pfam" id="PF12796">
    <property type="entry name" value="Ank_2"/>
    <property type="match status" value="1"/>
</dbReference>
<name>A0A1Q9CP05_SYMMI</name>
<dbReference type="Gene3D" id="1.20.58.1520">
    <property type="match status" value="1"/>
</dbReference>
<reference evidence="12 13" key="1">
    <citation type="submission" date="2016-02" db="EMBL/GenBank/DDBJ databases">
        <title>Genome analysis of coral dinoflagellate symbionts highlights evolutionary adaptations to a symbiotic lifestyle.</title>
        <authorList>
            <person name="Aranda M."/>
            <person name="Li Y."/>
            <person name="Liew Y.J."/>
            <person name="Baumgarten S."/>
            <person name="Simakov O."/>
            <person name="Wilson M."/>
            <person name="Piel J."/>
            <person name="Ashoor H."/>
            <person name="Bougouffa S."/>
            <person name="Bajic V.B."/>
            <person name="Ryu T."/>
            <person name="Ravasi T."/>
            <person name="Bayer T."/>
            <person name="Micklem G."/>
            <person name="Kim H."/>
            <person name="Bhak J."/>
            <person name="Lajeunesse T.C."/>
            <person name="Voolstra C.R."/>
        </authorList>
    </citation>
    <scope>NUCLEOTIDE SEQUENCE [LARGE SCALE GENOMIC DNA]</scope>
    <source>
        <strain evidence="12 13">CCMP2467</strain>
    </source>
</reference>
<evidence type="ECO:0000256" key="8">
    <source>
        <dbReference type="SAM" id="Phobius"/>
    </source>
</evidence>
<dbReference type="SMART" id="SM00513">
    <property type="entry name" value="SAP"/>
    <property type="match status" value="1"/>
</dbReference>
<evidence type="ECO:0000313" key="13">
    <source>
        <dbReference type="Proteomes" id="UP000186817"/>
    </source>
</evidence>
<gene>
    <name evidence="12" type="primary">ANKRD17</name>
    <name evidence="12" type="ORF">AK812_SmicGene34495</name>
</gene>
<feature type="repeat" description="ANK" evidence="5">
    <location>
        <begin position="183"/>
        <end position="209"/>
    </location>
</feature>
<dbReference type="Pfam" id="PF00023">
    <property type="entry name" value="Ank"/>
    <property type="match status" value="1"/>
</dbReference>
<feature type="region of interest" description="Disordered" evidence="7">
    <location>
        <begin position="2556"/>
        <end position="2586"/>
    </location>
</feature>
<dbReference type="SUPFAM" id="SSF48403">
    <property type="entry name" value="Ankyrin repeat"/>
    <property type="match status" value="1"/>
</dbReference>
<feature type="transmembrane region" description="Helical" evidence="8">
    <location>
        <begin position="1061"/>
        <end position="1085"/>
    </location>
</feature>
<feature type="compositionally biased region" description="Low complexity" evidence="7">
    <location>
        <begin position="2824"/>
        <end position="2839"/>
    </location>
</feature>
<evidence type="ECO:0000259" key="9">
    <source>
        <dbReference type="PROSITE" id="PS50800"/>
    </source>
</evidence>
<feature type="compositionally biased region" description="Low complexity" evidence="7">
    <location>
        <begin position="1990"/>
        <end position="1999"/>
    </location>
</feature>
<feature type="repeat" description="ANK" evidence="5">
    <location>
        <begin position="150"/>
        <end position="182"/>
    </location>
</feature>
<feature type="domain" description="Integrase catalytic" evidence="10">
    <location>
        <begin position="3833"/>
        <end position="4007"/>
    </location>
</feature>
<feature type="compositionally biased region" description="Low complexity" evidence="7">
    <location>
        <begin position="3587"/>
        <end position="3604"/>
    </location>
</feature>
<dbReference type="InterPro" id="IPR020806">
    <property type="entry name" value="PKS_PP-bd"/>
</dbReference>
<dbReference type="InterPro" id="IPR001584">
    <property type="entry name" value="Integrase_cat-core"/>
</dbReference>
<feature type="domain" description="CS" evidence="11">
    <location>
        <begin position="5163"/>
        <end position="5267"/>
    </location>
</feature>
<feature type="region of interest" description="Disordered" evidence="7">
    <location>
        <begin position="2099"/>
        <end position="2125"/>
    </location>
</feature>
<feature type="compositionally biased region" description="Pro residues" evidence="7">
    <location>
        <begin position="1804"/>
        <end position="1813"/>
    </location>
</feature>
<dbReference type="PROSITE" id="PS50088">
    <property type="entry name" value="ANK_REPEAT"/>
    <property type="match status" value="3"/>
</dbReference>
<feature type="region of interest" description="Disordered" evidence="7">
    <location>
        <begin position="4155"/>
        <end position="4264"/>
    </location>
</feature>
<keyword evidence="13" id="KW-1185">Reference proteome</keyword>
<feature type="transmembrane region" description="Helical" evidence="8">
    <location>
        <begin position="1291"/>
        <end position="1309"/>
    </location>
</feature>
<evidence type="ECO:0000256" key="4">
    <source>
        <dbReference type="ARBA" id="ARBA00023043"/>
    </source>
</evidence>
<feature type="transmembrane region" description="Helical" evidence="8">
    <location>
        <begin position="1148"/>
        <end position="1168"/>
    </location>
</feature>
<evidence type="ECO:0000256" key="6">
    <source>
        <dbReference type="SAM" id="Coils"/>
    </source>
</evidence>
<feature type="coiled-coil region" evidence="6">
    <location>
        <begin position="551"/>
        <end position="605"/>
    </location>
</feature>
<feature type="region of interest" description="Disordered" evidence="7">
    <location>
        <begin position="3587"/>
        <end position="3611"/>
    </location>
</feature>
<feature type="compositionally biased region" description="Pro residues" evidence="7">
    <location>
        <begin position="5288"/>
        <end position="5306"/>
    </location>
</feature>
<dbReference type="PANTHER" id="PTHR24198">
    <property type="entry name" value="ANKYRIN REPEAT AND PROTEIN KINASE DOMAIN-CONTAINING PROTEIN"/>
    <property type="match status" value="1"/>
</dbReference>
<dbReference type="SMART" id="SM00248">
    <property type="entry name" value="ANK"/>
    <property type="match status" value="6"/>
</dbReference>
<feature type="compositionally biased region" description="Low complexity" evidence="7">
    <location>
        <begin position="1924"/>
        <end position="1951"/>
    </location>
</feature>
<keyword evidence="3" id="KW-0677">Repeat</keyword>
<feature type="compositionally biased region" description="Basic and acidic residues" evidence="7">
    <location>
        <begin position="5271"/>
        <end position="5281"/>
    </location>
</feature>
<organism evidence="12 13">
    <name type="scientific">Symbiodinium microadriaticum</name>
    <name type="common">Dinoflagellate</name>
    <name type="synonym">Zooxanthella microadriatica</name>
    <dbReference type="NCBI Taxonomy" id="2951"/>
    <lineage>
        <taxon>Eukaryota</taxon>
        <taxon>Sar</taxon>
        <taxon>Alveolata</taxon>
        <taxon>Dinophyceae</taxon>
        <taxon>Suessiales</taxon>
        <taxon>Symbiodiniaceae</taxon>
        <taxon>Symbiodinium</taxon>
    </lineage>
</organism>
<evidence type="ECO:0000256" key="2">
    <source>
        <dbReference type="ARBA" id="ARBA00022553"/>
    </source>
</evidence>
<keyword evidence="1" id="KW-0596">Phosphopantetheine</keyword>
<dbReference type="Proteomes" id="UP000186817">
    <property type="component" value="Unassembled WGS sequence"/>
</dbReference>
<feature type="compositionally biased region" description="Polar residues" evidence="7">
    <location>
        <begin position="1846"/>
        <end position="1856"/>
    </location>
</feature>
<feature type="transmembrane region" description="Helical" evidence="8">
    <location>
        <begin position="1109"/>
        <end position="1128"/>
    </location>
</feature>
<dbReference type="InterPro" id="IPR007052">
    <property type="entry name" value="CS_dom"/>
</dbReference>
<dbReference type="InterPro" id="IPR036770">
    <property type="entry name" value="Ankyrin_rpt-contain_sf"/>
</dbReference>
<feature type="region of interest" description="Disordered" evidence="7">
    <location>
        <begin position="4787"/>
        <end position="4828"/>
    </location>
</feature>
<feature type="transmembrane region" description="Helical" evidence="8">
    <location>
        <begin position="862"/>
        <end position="879"/>
    </location>
</feature>
<keyword evidence="2" id="KW-0597">Phosphoprotein</keyword>
<dbReference type="InterPro" id="IPR002110">
    <property type="entry name" value="Ankyrin_rpt"/>
</dbReference>
<dbReference type="SMART" id="SM00823">
    <property type="entry name" value="PKS_PP"/>
    <property type="match status" value="1"/>
</dbReference>
<feature type="compositionally biased region" description="Basic and acidic residues" evidence="7">
    <location>
        <begin position="4788"/>
        <end position="4798"/>
    </location>
</feature>
<keyword evidence="6" id="KW-0175">Coiled coil</keyword>
<evidence type="ECO:0000256" key="3">
    <source>
        <dbReference type="ARBA" id="ARBA00022737"/>
    </source>
</evidence>
<dbReference type="InterPro" id="IPR003034">
    <property type="entry name" value="SAP_dom"/>
</dbReference>
<dbReference type="OrthoDB" id="412523at2759"/>
<protein>
    <submittedName>
        <fullName evidence="12">Ankyrin repeat domain-containing protein 17</fullName>
    </submittedName>
</protein>
<evidence type="ECO:0000256" key="1">
    <source>
        <dbReference type="ARBA" id="ARBA00022450"/>
    </source>
</evidence>
<dbReference type="EMBL" id="LSRX01001028">
    <property type="protein sequence ID" value="OLP84625.1"/>
    <property type="molecule type" value="Genomic_DNA"/>
</dbReference>
<feature type="transmembrane region" description="Helical" evidence="8">
    <location>
        <begin position="5318"/>
        <end position="5336"/>
    </location>
</feature>
<feature type="compositionally biased region" description="Low complexity" evidence="7">
    <location>
        <begin position="1524"/>
        <end position="1534"/>
    </location>
</feature>
<feature type="domain" description="SAP" evidence="9">
    <location>
        <begin position="2749"/>
        <end position="2783"/>
    </location>
</feature>
<dbReference type="SUPFAM" id="SSF53098">
    <property type="entry name" value="Ribonuclease H-like"/>
    <property type="match status" value="1"/>
</dbReference>
<feature type="compositionally biased region" description="Low complexity" evidence="7">
    <location>
        <begin position="1888"/>
        <end position="1912"/>
    </location>
</feature>
<feature type="transmembrane region" description="Helical" evidence="8">
    <location>
        <begin position="1029"/>
        <end position="1049"/>
    </location>
</feature>
<feature type="compositionally biased region" description="Low complexity" evidence="7">
    <location>
        <begin position="3523"/>
        <end position="3536"/>
    </location>
</feature>
<feature type="region of interest" description="Disordered" evidence="7">
    <location>
        <begin position="1843"/>
        <end position="2017"/>
    </location>
</feature>
<sequence>MFHKCSSARITSAGKIGESTDAGPLQGGRVPAVDNSTQTLGLPFTMMFDYPSSLEDEFELERSLDLQLVLLQFDTSPDQAHQLAHQLQHAARHNFLSQVEELLSRPQDPDVTGTMGESALYVASEMGHVEVVSLLLEAGASRNVICGRWTRLTPLGVASREGHTEIVRLLLEAGGTASDRRDREASPLYLASLRGHAEVVRLLLEAGADKDEAFVFTYFQCDPAQLVCSEVTSIQSPLGVASRYGNCHVEIVRLLLWASVTLDDCSHADVSSSAGEDEIRISALTDFFVARTVPEAPEIEDVLAGEEGAAIRLPRLDGEKTRRQVRKIVEDIVGMDDFDDIGSTAKRSELLGGATRTGLRGSDGACKLEHVETIVLLRDSQCQAVNGAFAAMAVHETTSTNLPEIWTSLESFRSLQNLALDLLGLWQDVGAGKKETQADAEDIVHAALQATEKCIKQWQQRCRALAAKCQELVALIEDKLATLPKGSYAEELAAALTKPWQPRVAALRRLLDTVDGAVEEQDRLRAGLAEACAALGLDPSDVAGMSPEELKAEAAQRERDLKQRYEETLRAMGLDPEDFPLDGDLASMAAKLKDMEAKLATLRDSTFANAQRAKEIWEELRESPEMPRDGQAVAVAANAPQSVTSQIACAVEATLRAWEARRAERREEAEALHAAIRGHGSAKVAEDFLSSHSGLHAADLEAVLANASGTMSQQQWQEYQEHAYALMASIEGNSPAIETLRRRLQALAQAGDPFYDDYKPADDQLTDIVRWIALKTNTFDVEQPLESVVKKRAKQLQRRGLLDQAYGLAEKRKYTDFVFDLMNCEAETTSTAPAAAEHIEADVQAEMAEEEEEFTEVDIGCSWTLTGALIFAMIIFYFVNWPDDDIKRYTWSIINTTLSIFVAVMSFQGCEEVLMEFVIHPILGAFPTGSAAIARVLCGFGVFLGWLAVAHLVIAWFAGLVCNSEDASKLMERKWVVADAMRGDHGEEVPVANVVQGHHSKGIASVKGVEVFVSSRAVLHEGYERRTKCWAMLFAHMAGFAMISAGGDLQHWDPFMSSPAYSWLAVVICAVFLLLIFSFTARCLYQEGGEFAEARKLYKEEGKDAEDDIFCLAVSFLCVQSLRFTFSGSLPSKLGFYHSVETEARQATALYVSAVAMVVVMVVTALFLRGECVNARLKSLIVGTASMGFAWCVLFGTRAFFDSWSFLEEKKITPATIEGRVLLAMAASLFSCAVIVVLDKIEDGLQDSDGEQLHKLLKNIITGLSILIGFTWEHTFDGCVEAMSSLWSDKLLGKLTMTLTIVVIVVPAWRRFILAKVVDLQKMQHEKKGAQAKIQDGYAQPMSEGSSSEEESTARDMQELNDVFACVEEALTADQRKKLLEKELRRMQDYAESVDVILGQREELRALVVAGECFERQAQAGTGRWVGNSKHFLEEEKFRRRFVRQYPELRDKLIDSISDWETAEGKTFLHNGIALGARLREARDHGVALASAQGDLSIMSVLLHIFAVTEEHLPSSPSGKSNDSPTPKSKTSSKQEGTALTRASSEAAIRRSPSPKRRGIKRQKSATDLTVRLPPIRKEAALMSHGVTSTTAVLIRDELSKEFPGPNMPHTLIFDFPSVMDLTDFVLERLIVGFGRSVCSCIALSIAGATVKAEQKPNVRGQVAVGHPLHTHTHMRGDGLLVRAAALWDLLSWGCRPGDEMDTFVRDTHRSLHKTNRGPGTLRRDRLSDDMMRRTLMASGSCMLSMRKPNARDTLIEKENQLLVKRIMTVKSVFDPNGKDLEEFRTHQRRVQVMQEFRGSACARPPPPPVPEPKPSKPRVAASLSDTNLRHLSALLCPWDLPAKRSTVQPEPQAGTTRADVSPEEPQPRAQPAELAVATSPQPMGTMASEAEATAVSTSSRSDPSGPSLESSAPPLTDSAAPVQSTSLSPPLPAQAPNQAQTQPTTASPSPYALPSGSASQEAVLAHEGAPVQAQAENADHLAGPASITASPPQAQAVPAPAPETLSSDRHADPFGDLDLFGNRGTGTGPAAAPAAAKETAQNRPADPFGGLDLFGNRAGTDARTTEATASPSAQAEPSLTNAMTAQPDRHADPFGELDIFGNSDAKPAEGGRPRREATPGHLTPSGLLVSRVSCDIRSAASGAGQPLDSIIASAVLLRSHDHLAIDYEHVTSGTRPCLPYLVYATSKPDLVPERASQTSFTGALDALTNKDRVAGGASRQEFRSAGDGPVEDEGPMKQSRRHRRCAECPPLLHVFWRDDEIVVDRDGVPHFTGQKPELMKEYRRRVLFAFNNLEGSGDDETKEARSLKKKKARFAKRLIDSLHGEAWRACQDLLNDSTKLRAEDGYKHVFAALQSIEKVGVIKKTEAFDSFFDRCYRRRGQSMDSFLRMRRESWSDLMDLADGVTMSEDLLAYFLLRNAGLSREDRRQILLSNQSDYSLEGIEKSLRISYFDAHEKEKAPGWNHSPGKKGGKGAGRGFGGKRGYAHAAHEEDDDYDEDEAVGEDETEDYYALAAEADEEDANEEPEEISDAGASGDEAIFTAYATYQESRRKLRDLQKSRGLLRPKEPGQSGDERRAQINKEKQRTRCSVCNRLGHWAGDAACPKKGAPGGRFGQSRGRGPKGRGRGSKGGKAYVVSESPLFFSLGDDGLEDQFCNMVRPEQADSEDEMPQDSGRTYLDERRKQGYTAEGSDWEYVPPAFPSEAHVLGPLPVAGEAKEDTVQMVFAVDKKNVEDIPVTSLAQARPERLEELRLRELQSDCDRWGIAVSGSKAEVIARLQHFYSGGYVKKKGSANKFVRLREVRNLAGPTSSTTTARVREPGLGSTTAAAAPPKGAKAKSATREKTGLAVPSGMVVGQVVPEITCVACRCGMVLRRRRDGTAFFFGCSNFASARSCQFAYNLDEGLRILEATRRGRSSEVVEARPTNSEDLRCEFAESLWSLNSEFAFAGGTTLDRQEDQGPRPNESVNEALVALVDTACTSCLHSRRWRLAYSTYLPEGSKCTPTNAGKVFHFANGQSSGSRLPVWRIPVWIGGVAGEVLSAEMDEGATPLLLSIPAMKALDFVIYMRQEMVQAGALGVQFPMVTTSTRHLAVNVSVGSAAEARPLEGEGPVNGEDPALAEDLMIYYAEEARYPLLSLAYFANFAVGPTSRRRPTWRTAELGRAAKKQRQQDRRTWSALRRDYSVAEQWATDGFQNTVVYEPFGEDLGVTTVGAELFGWTNSRPPRTMDGYELGGESGRQLALQVLEQHRPFLLLFVFGWRLQGSNRKAPKTLMKQAAYLSKVQANAGRYYLIGLPWQYSRRLGRDPFLELPGTHAEGDQCSFGRRHPQTDEPVRERTRWFSNSGVLLNQVCRQCRCGSRRHHTSSTTTSSYVSGLPRLLCQAVCEGVLETMYLDYAEAMAFHDGILPEGHAFPAEGEDMEVDSGDEDFEEPWEDDWRMEEDGRLIRVHRVLRRKLFVPLSSTAPPCNFGSILGRRRTRMLLQDGTRREHEDDWHQVSWHHSRVDMDFLWTGETEFLVEQEAGAAQEAPPAQQAQESRDDRVPYLDDSAMPFDSAVFEEALEYSPSAPAGSPSSLGQLEDLFNDYPEANGAAQEPPPAAQQAQESRDDRVFRRRRQRTRQLQRGFWTEVEGEDHHALMDNTHDYLQQSPAATWVKVNLDTDLGAAWKAQEAAEADVILILASTQARRLKKPQPHAGPQDVPLRRSYLLLDDGTCLSTGWEAWSNLSPAAQVRPLVAQGRRLYVVLFGKAPGDGGDGPGDGVQAGSREAERRRQWENLPRELKLAIQRAHNNLGHPEPAAMLRALRVSRASEVALKACRLFRCPECLRLKAPKRQRPSKLPLADEFNVAIGLDVFQEKDAQGEQWSFLNILDQGTTFQVVALLAETHANPTAAVVLETFLAQWVNWAGYPERGVMTDRAKYFLAEFADDIADNGCYLDTAAKASPWQLGQIERHGDIWKTSFRKLVWAQQVAGREEVQTATAATTQAKNDLSRKSGFSPGQWVLGRSIRLPANLADEGEVARLGAQAMAETPNTKFFRKSQLRFAAREAFVKASNDSSLRRAELRKVRPSRGPFHIGDYIFYYDASSKEPGPNCWRGVGRIVGKEGSHTLWISHRGILVAASPEQVAHASEEEVQSWTTIGNETELMDVMPAAGGTGFVDIRQGAKPPEPEQWEGENGPGDVAERPPPLPPQAEAGEFSSGSLSSSRTRQESERDANRHRRSSEFFRSQEERRKQARLDHSRAQEGLSAPSSTPVPASEVPVDPLGADDPDLAESMEVEFDPELHDYHQAIPRRQLSPLVEDPEAEAAEREAKRLRTSEPGESANFAAESCCAYLACSSQAYLTHKAKASYRRHAAAYLAHGVSESEFLFGFRRNDFEHKYQAMAANTQSEGTVKKKGRRELKLNELSAEKQELFTGPNGSDHKEWTAWVTKEAVEILSPSESAQIRREKADLIVPTRWVRTNKTEGLEGKAGRTDGKRDGGKSESICLAICAFMGFTLLAKDVKNAYFSGKSVDREIYLEPPRGGLPGLRPGQLLRARKAIYGFAEAARMFWLALKEHLESDGWEESRLEPALFYLREKTELVGILVTRDLPECFWRVGLDHPAAPLRPDLRERGDTARRGADFRQRYWSDVNLRDCVIVHLADSGHANGTPDYKEETRYRSVGGYFILAANPEILEGKTARANILAYHSSQTKRVCRSTLAAEASHLAEAVEAGDWAIVLLEEALTGQVDLKGWPGVIEKRQRVYVTDARSVFDYLAKGIYEHKQRQADGHRRTGLTSLVQTAENQKLKERKQAERQRRKVAKNKGDGAQEALRQERRAQAAAEAELLNDSEPEDAEGIPMCIELPSCKNRNKLHCFTEPGGEIRNIHVLGIINGNLVVSFQGSGRVRVFVNNEHSLELPETNRLGSTSPFGVDWSKKYSKYVINSRGLRFAEFVLKALPAQILVVGETASSDEKLIPAAKPIMEEIGCCQQHRSFPTQREASSAMLDASSFGVVCVKIRTANDMKLVMDALTPELMLTQDLIINDKVLDEGKQLGLLGKEMVESRLQLEQLISEGYALDERGRYEPVIDLSFLNMSSMKDSCSQIRTQMQKQEEDKRKQEQAKLQAELDEEDTREDQQLLQQAGDLSYKVPTREWDNQFAQDSSPQKVADRGLCKLEAKVTEQRITRYMTAEPDDKGVVKVYIDDPDVANASKESIHVSFTMSTYTVRVGTSPCLVLGPVDCGVIDQEASSWRLSKGKRLTLSLVLSEAGKLNFQQQKRWEEFEAKMKAEKERKKQAGEDAAEPPARPAPVAPDAPEGPPPMMPVDTTNASNRNLLVACFVALLALLLGFWMSSRR</sequence>
<feature type="region of interest" description="Disordered" evidence="7">
    <location>
        <begin position="5271"/>
        <end position="5310"/>
    </location>
</feature>
<feature type="compositionally biased region" description="Low complexity" evidence="7">
    <location>
        <begin position="4197"/>
        <end position="4207"/>
    </location>
</feature>
<feature type="region of interest" description="Disordered" evidence="7">
    <location>
        <begin position="1512"/>
        <end position="1569"/>
    </location>
</feature>
<keyword evidence="4 5" id="KW-0040">ANK repeat</keyword>
<dbReference type="Gene3D" id="1.25.40.20">
    <property type="entry name" value="Ankyrin repeat-containing domain"/>
    <property type="match status" value="1"/>
</dbReference>
<feature type="transmembrane region" description="Helical" evidence="8">
    <location>
        <begin position="929"/>
        <end position="962"/>
    </location>
</feature>
<feature type="transmembrane region" description="Helical" evidence="8">
    <location>
        <begin position="891"/>
        <end position="909"/>
    </location>
</feature>
<feature type="compositionally biased region" description="Basic and acidic residues" evidence="7">
    <location>
        <begin position="4806"/>
        <end position="4821"/>
    </location>
</feature>
<dbReference type="Pfam" id="PF03999">
    <property type="entry name" value="MAP65_ASE1"/>
    <property type="match status" value="1"/>
</dbReference>
<feature type="repeat" description="ANK" evidence="5">
    <location>
        <begin position="115"/>
        <end position="147"/>
    </location>
</feature>
<dbReference type="GO" id="GO:0015074">
    <property type="term" value="P:DNA integration"/>
    <property type="evidence" value="ECO:0007669"/>
    <property type="project" value="InterPro"/>
</dbReference>
<feature type="compositionally biased region" description="Acidic residues" evidence="7">
    <location>
        <begin position="2491"/>
        <end position="2505"/>
    </location>
</feature>
<feature type="compositionally biased region" description="Basic and acidic residues" evidence="7">
    <location>
        <begin position="4208"/>
        <end position="4243"/>
    </location>
</feature>
<keyword evidence="8" id="KW-1133">Transmembrane helix</keyword>
<evidence type="ECO:0000259" key="10">
    <source>
        <dbReference type="PROSITE" id="PS50994"/>
    </source>
</evidence>
<keyword evidence="8" id="KW-0472">Membrane</keyword>
<feature type="region of interest" description="Disordered" evidence="7">
    <location>
        <begin position="1798"/>
        <end position="1823"/>
    </location>
</feature>
<evidence type="ECO:0000259" key="11">
    <source>
        <dbReference type="PROSITE" id="PS51203"/>
    </source>
</evidence>
<dbReference type="PROSITE" id="PS51203">
    <property type="entry name" value="CS"/>
    <property type="match status" value="1"/>
</dbReference>
<proteinExistence type="predicted"/>
<feature type="region of interest" description="Disordered" evidence="7">
    <location>
        <begin position="3523"/>
        <end position="3546"/>
    </location>
</feature>
<dbReference type="PROSITE" id="PS50994">
    <property type="entry name" value="INTEGRASE"/>
    <property type="match status" value="1"/>
</dbReference>
<feature type="region of interest" description="Disordered" evidence="7">
    <location>
        <begin position="5089"/>
        <end position="5119"/>
    </location>
</feature>
<dbReference type="Gene3D" id="3.30.420.10">
    <property type="entry name" value="Ribonuclease H-like superfamily/Ribonuclease H"/>
    <property type="match status" value="1"/>
</dbReference>
<feature type="compositionally biased region" description="Gly residues" evidence="7">
    <location>
        <begin position="2473"/>
        <end position="2483"/>
    </location>
</feature>
<comment type="caution">
    <text evidence="12">The sequence shown here is derived from an EMBL/GenBank/DDBJ whole genome shotgun (WGS) entry which is preliminary data.</text>
</comment>
<accession>A0A1Q9CP05</accession>
<dbReference type="GO" id="GO:0005737">
    <property type="term" value="C:cytoplasm"/>
    <property type="evidence" value="ECO:0007669"/>
    <property type="project" value="UniProtKB-ARBA"/>
</dbReference>
<feature type="transmembrane region" description="Helical" evidence="8">
    <location>
        <begin position="1221"/>
        <end position="1238"/>
    </location>
</feature>
<feature type="compositionally biased region" description="Polar residues" evidence="7">
    <location>
        <begin position="1535"/>
        <end position="1544"/>
    </location>
</feature>
<dbReference type="GO" id="GO:0031177">
    <property type="term" value="F:phosphopantetheine binding"/>
    <property type="evidence" value="ECO:0007669"/>
    <property type="project" value="InterPro"/>
</dbReference>
<keyword evidence="8" id="KW-0812">Transmembrane</keyword>
<feature type="transmembrane region" description="Helical" evidence="8">
    <location>
        <begin position="1180"/>
        <end position="1201"/>
    </location>
</feature>
<dbReference type="Gene3D" id="1.10.1200.10">
    <property type="entry name" value="ACP-like"/>
    <property type="match status" value="1"/>
</dbReference>
<dbReference type="InterPro" id="IPR036397">
    <property type="entry name" value="RNaseH_sf"/>
</dbReference>
<feature type="region of interest" description="Disordered" evidence="7">
    <location>
        <begin position="2809"/>
        <end position="2844"/>
    </location>
</feature>
<dbReference type="PROSITE" id="PS50800">
    <property type="entry name" value="SAP"/>
    <property type="match status" value="1"/>
</dbReference>
<feature type="compositionally biased region" description="Basic and acidic residues" evidence="7">
    <location>
        <begin position="5094"/>
        <end position="5104"/>
    </location>
</feature>